<dbReference type="Gene3D" id="1.25.40.10">
    <property type="entry name" value="Tetratricopeptide repeat domain"/>
    <property type="match status" value="2"/>
</dbReference>
<evidence type="ECO:0000313" key="9">
    <source>
        <dbReference type="EMBL" id="TIA90950.1"/>
    </source>
</evidence>
<organism evidence="9 10">
    <name type="scientific">Wallemia hederae</name>
    <dbReference type="NCBI Taxonomy" id="1540922"/>
    <lineage>
        <taxon>Eukaryota</taxon>
        <taxon>Fungi</taxon>
        <taxon>Dikarya</taxon>
        <taxon>Basidiomycota</taxon>
        <taxon>Wallemiomycotina</taxon>
        <taxon>Wallemiomycetes</taxon>
        <taxon>Wallemiales</taxon>
        <taxon>Wallemiaceae</taxon>
        <taxon>Wallemia</taxon>
    </lineage>
</organism>
<comment type="similarity">
    <text evidence="1">Belongs to the HGH1 family.</text>
</comment>
<reference evidence="9 10" key="1">
    <citation type="submission" date="2019-03" db="EMBL/GenBank/DDBJ databases">
        <title>Sequencing 23 genomes of Wallemia ichthyophaga.</title>
        <authorList>
            <person name="Gostincar C."/>
        </authorList>
    </citation>
    <scope>NUCLEOTIDE SEQUENCE [LARGE SCALE GENOMIC DNA]</scope>
    <source>
        <strain evidence="9 10">EXF-5753</strain>
    </source>
</reference>
<dbReference type="Pfam" id="PF02666">
    <property type="entry name" value="PS_Dcarbxylase"/>
    <property type="match status" value="1"/>
</dbReference>
<dbReference type="Gene3D" id="1.10.238.10">
    <property type="entry name" value="EF-hand"/>
    <property type="match status" value="1"/>
</dbReference>
<evidence type="ECO:0000256" key="5">
    <source>
        <dbReference type="ARBA" id="ARBA00023239"/>
    </source>
</evidence>
<feature type="domain" description="C2" evidence="7">
    <location>
        <begin position="438"/>
        <end position="567"/>
    </location>
</feature>
<feature type="region of interest" description="Disordered" evidence="6">
    <location>
        <begin position="1772"/>
        <end position="1911"/>
    </location>
</feature>
<dbReference type="Gene3D" id="2.60.40.150">
    <property type="entry name" value="C2 domain"/>
    <property type="match status" value="2"/>
</dbReference>
<feature type="region of interest" description="Disordered" evidence="6">
    <location>
        <begin position="2754"/>
        <end position="2778"/>
    </location>
</feature>
<dbReference type="OrthoDB" id="67700at2759"/>
<dbReference type="Pfam" id="PF01803">
    <property type="entry name" value="LIM_bind"/>
    <property type="match status" value="1"/>
</dbReference>
<keyword evidence="5" id="KW-0456">Lyase</keyword>
<dbReference type="InterPro" id="IPR003817">
    <property type="entry name" value="PS_Dcarbxylase"/>
</dbReference>
<accession>A0A4T0FRN7</accession>
<comment type="caution">
    <text evidence="9">The sequence shown here is derived from an EMBL/GenBank/DDBJ whole genome shotgun (WGS) entry which is preliminary data.</text>
</comment>
<gene>
    <name evidence="9" type="ORF">E3P99_01348</name>
</gene>
<dbReference type="SMART" id="SM00671">
    <property type="entry name" value="SEL1"/>
    <property type="match status" value="7"/>
</dbReference>
<dbReference type="Pfam" id="PF08238">
    <property type="entry name" value="Sel1"/>
    <property type="match status" value="7"/>
</dbReference>
<feature type="compositionally biased region" description="Basic and acidic residues" evidence="6">
    <location>
        <begin position="2769"/>
        <end position="2778"/>
    </location>
</feature>
<dbReference type="SMART" id="SM00239">
    <property type="entry name" value="C2"/>
    <property type="match status" value="2"/>
</dbReference>
<dbReference type="PROSITE" id="PS50222">
    <property type="entry name" value="EF_HAND_2"/>
    <property type="match status" value="1"/>
</dbReference>
<dbReference type="Gene3D" id="1.25.10.10">
    <property type="entry name" value="Leucine-rich Repeat Variant"/>
    <property type="match status" value="1"/>
</dbReference>
<feature type="compositionally biased region" description="Low complexity" evidence="6">
    <location>
        <begin position="1697"/>
        <end position="1717"/>
    </location>
</feature>
<dbReference type="InterPro" id="IPR007206">
    <property type="entry name" value="Protein_HGH1_C"/>
</dbReference>
<feature type="compositionally biased region" description="Low complexity" evidence="6">
    <location>
        <begin position="1837"/>
        <end position="1871"/>
    </location>
</feature>
<dbReference type="InterPro" id="IPR007205">
    <property type="entry name" value="Protein_HGH1_N"/>
</dbReference>
<evidence type="ECO:0000256" key="6">
    <source>
        <dbReference type="SAM" id="MobiDB-lite"/>
    </source>
</evidence>
<dbReference type="InterPro" id="IPR011990">
    <property type="entry name" value="TPR-like_helical_dom_sf"/>
</dbReference>
<proteinExistence type="inferred from homology"/>
<evidence type="ECO:0000259" key="7">
    <source>
        <dbReference type="PROSITE" id="PS50004"/>
    </source>
</evidence>
<feature type="domain" description="EF-hand" evidence="8">
    <location>
        <begin position="989"/>
        <end position="1024"/>
    </location>
</feature>
<dbReference type="InterPro" id="IPR016024">
    <property type="entry name" value="ARM-type_fold"/>
</dbReference>
<dbReference type="SUPFAM" id="SSF49562">
    <property type="entry name" value="C2 domain (Calcium/lipid-binding domain, CaLB)"/>
    <property type="match status" value="2"/>
</dbReference>
<feature type="compositionally biased region" description="Pro residues" evidence="6">
    <location>
        <begin position="1781"/>
        <end position="1804"/>
    </location>
</feature>
<dbReference type="GO" id="GO:0008654">
    <property type="term" value="P:phospholipid biosynthetic process"/>
    <property type="evidence" value="ECO:0007669"/>
    <property type="project" value="InterPro"/>
</dbReference>
<dbReference type="Pfam" id="PF00168">
    <property type="entry name" value="C2"/>
    <property type="match status" value="2"/>
</dbReference>
<dbReference type="InterPro" id="IPR035892">
    <property type="entry name" value="C2_domain_sf"/>
</dbReference>
<dbReference type="InterPro" id="IPR011989">
    <property type="entry name" value="ARM-like"/>
</dbReference>
<dbReference type="SUPFAM" id="SSF47473">
    <property type="entry name" value="EF-hand"/>
    <property type="match status" value="1"/>
</dbReference>
<feature type="region of interest" description="Disordered" evidence="6">
    <location>
        <begin position="1614"/>
        <end position="1649"/>
    </location>
</feature>
<dbReference type="PANTHER" id="PTHR10067">
    <property type="entry name" value="PHOSPHATIDYLSERINE DECARBOXYLASE"/>
    <property type="match status" value="1"/>
</dbReference>
<protein>
    <recommendedName>
        <fullName evidence="2">Protein HGH1 homolog</fullName>
    </recommendedName>
</protein>
<dbReference type="InterPro" id="IPR006597">
    <property type="entry name" value="Sel1-like"/>
</dbReference>
<dbReference type="PROSITE" id="PS00018">
    <property type="entry name" value="EF_HAND_1"/>
    <property type="match status" value="1"/>
</dbReference>
<dbReference type="InterPro" id="IPR000008">
    <property type="entry name" value="C2_dom"/>
</dbReference>
<feature type="domain" description="C2" evidence="7">
    <location>
        <begin position="820"/>
        <end position="942"/>
    </location>
</feature>
<evidence type="ECO:0000256" key="3">
    <source>
        <dbReference type="ARBA" id="ARBA00022793"/>
    </source>
</evidence>
<feature type="compositionally biased region" description="Polar residues" evidence="6">
    <location>
        <begin position="1637"/>
        <end position="1649"/>
    </location>
</feature>
<feature type="region of interest" description="Disordered" evidence="6">
    <location>
        <begin position="669"/>
        <end position="821"/>
    </location>
</feature>
<evidence type="ECO:0000256" key="2">
    <source>
        <dbReference type="ARBA" id="ARBA00014076"/>
    </source>
</evidence>
<feature type="compositionally biased region" description="Low complexity" evidence="6">
    <location>
        <begin position="1805"/>
        <end position="1827"/>
    </location>
</feature>
<dbReference type="GO" id="GO:0004609">
    <property type="term" value="F:phosphatidylserine decarboxylase activity"/>
    <property type="evidence" value="ECO:0007669"/>
    <property type="project" value="InterPro"/>
</dbReference>
<feature type="compositionally biased region" description="Acidic residues" evidence="6">
    <location>
        <begin position="701"/>
        <end position="712"/>
    </location>
</feature>
<keyword evidence="10" id="KW-1185">Reference proteome</keyword>
<keyword evidence="4" id="KW-0106">Calcium</keyword>
<evidence type="ECO:0000256" key="1">
    <source>
        <dbReference type="ARBA" id="ARBA00006712"/>
    </source>
</evidence>
<dbReference type="GO" id="GO:0005509">
    <property type="term" value="F:calcium ion binding"/>
    <property type="evidence" value="ECO:0007669"/>
    <property type="project" value="InterPro"/>
</dbReference>
<evidence type="ECO:0000313" key="10">
    <source>
        <dbReference type="Proteomes" id="UP000310189"/>
    </source>
</evidence>
<dbReference type="InterPro" id="IPR011992">
    <property type="entry name" value="EF-hand-dom_pair"/>
</dbReference>
<dbReference type="PROSITE" id="PS50004">
    <property type="entry name" value="C2"/>
    <property type="match status" value="2"/>
</dbReference>
<sequence length="2778" mass="307645">MSEFKELVTFLRNENPTIRQIAIQHLAGFTASQKNLFDGDAIAEIKKSCRDKPAIAHDAFSILVNLSDSVLSANAIASSDFLVFLTSYISNPTALLGDLACMLLSNLSKLPNIIHALCSQQIPVSLHNGDVSFIASRSESASVQIDGQQTSFKALPCLVDAFVEGANKPETAVESAEANAKRKSNCHFLASVFANITTTQPGRDYFTSPSPSFSALAHQKTDREYPLAKLTAFTEHPSNIRRHGTASTLKNSTFVKDAHRALLAEDTEVVGGCNGVNMLPYVLLPLCGPEEFDIDEQEALPEVCQLLPPTKKREVDPSIRKTHIETLLLLCTTLHGREYLRSRNTYVVIKAAHADEKDQVVIDEMIKLVNLIMREEGADTKIEELSHKETELIDEDMMIEEVMPATPPPATMPVISLNETPKAKKKNPIRAIRSLVSRNSAVRPESFRPRADEIPFASLRVQVLNARDLASKDRNGLSDPFIDINYGLLRLSTPCVKKTLNPSWDANDATFDISLYRSTVDSILQLEFVAWDKDTFGKDYLGECCLYLEDWFPKLCPDEPTRAVEWSDHHNTVRTLNLESARKNNSASGVLSVRLGLIQHPASSPVNLEKEFHDILSRARETVGYGLLSAPPIESIGTSLISSNSLTQQTTNDSARTVIASSAEDRPSFALSRATTGGNNDIGDESDTFDDSDADFTISDIEGDEVENDNEDESHLPTPTVGKNDTEAAIKGNDTRRDEPSALHKPSTNLSPMDIPASRKRPSKLKRMITPLSSRQNSRDSIPLATTPQGDISEPNLSSHSNKSLIKTRRKKVRKSGASKAKTGGFNLNSEDASNVLGVVLLEVRHGKDLPKMKNMTRTGWDMDPFVVISFGKKIFRTRVIRHSLNPTWDEKLYFHVRNGESKFNVDFSVLDWDKLSANDHVGDVSLPLEELVAKAPKADPETGLYKLDEYDAHSLEDYKLDLKIHENWEEKHSPSILIKAKYLPYAALRQRFWRSYLDQYDSDDTGSISRVELTMMLDSLGSTLTSLTIDSFFTRWNKDPRIDELTYDQIIQVLENETNKPFNERRSLEGDATADETDASTSASPGPSTPAALTMYNNNNEAPLDYTGPLARPPTASPDTVDAHTKASKARSEGAGNESDVLSADVSSKLRISTDTLDTSKLSPTAGFLSSSSSVFGFDASDNDDSTEIEKGTASDYSKMKLRMDESQREKVINIKVCPLCHKGRLNSKAEVDIVTHLAICASTDWGRLNRVAVSNYVTASQAQRKWISKIASKISTGSYKLGANSANILVQDRRSGKVQEEKMQIYVRIGIRMLYKGARSKMEGSRARRLLKSMSIKQGRKYDDPESIREIPNFIQFHNLQMDEVLEPITSFKTFNQFFYRKLKPDARPVDEPDNESRLVSAADCRMVVFDDFDYATKVWIKGRGFTVAKLLGDKVAKEDWCASLLDKEHLPSLSVFRLAPQDYHRFHSPVDGVVGEVTTIEGEYYTVNPQAVRSPISIFSENVRVVVPIHTERYGTVVAVCIGAMMVGSTVLTKKQGETVKRGEEFGYFAFGGSTIVCLFPHGVVTWDDDVKENSSAALETLQLGERPQELQQLQQAQARRSPRMAAALLQQRRSAAMGQPTPSPAMGMAAFDGSSNSPGSFDWNPQLQFGREQQMQQQRLAQYQLQQHFLQQQQMQQLQKQQMALHQQQQQQQQHYQQQQQQQQQMHFNGMQQPNPSPIMGHYPPRPSTSDGMGHFTDSSAAAQATAAMNGIGGMGGMNSASEALSLQLNGSQHPSPAHPPRAIPTPQPMSTPQPIPTPPQSIATPQPQARPHSLPHTLPHSQHPQHPHAHPQMHPYSAQIQALQAAQAAQHAQQQQLQQQQQQQIHPQRPPMANMSAIPGVPGVAGSEGVPPQLPRAPNPAAAAAAAAPRAHAGTLRLLQYIEHFRRHISLVHNGGGQQKSLGEQLSATQWHNFVQEFFMPSAMLRLNFKKLDGGNFNSTAQDPRPTRHFDLPFTTLPRYHAAWSHSEVAGITMSTPGAHESVYHTSGPTAQGLRGPNGELLPSAMTTIATHLVQAPRAMILYTFSNGTAIRMIGHLRAALTASLPPQSTGGQHALKFETLEFDVEACIESIDRSAIQYRSGDDIPKLPECVVNEYGLPVSVFKCLEIVESVVQMQDVMNFSLRNNCGPVEALKEVNKLKDTNLKKRKLEAGQKRTTPMASELNQEIDYVPPPYYNEQNYSAPYEYDPNDINFGHLSVNDNVQRTQSPGFNSYNSQDAASVYSHSSDPRLSQTAFPATFNPMLMTRPNDAESPADDGRSIRSFDTASVNNQLPIANPPMMPNFYAGAPQMMAYGGYPAFYQSPDNMYTTPHPQMYSIPPGYNMPPPPLQAAQNRSKTSLTSLRTPTMPTRQPKAQVKNEMPYNRAFVDDYRTRVKGDPDPEAQFAYARYLITAAKKIFTDESPTNPKSAHKYRDSLLTESIKVIKKLAMQTKPGYVEAQFFLANCLGSGALGLQTDQQKAYDLYLTAAKRNHGPSTYRAAVCNELGVGTKKDIARSCELYRKAATLGETAAMYKIGVILLNGLLGVNRNAKDAIIWFNRAAQQADEENPHALHELALLYEHPVAGALTQDDKVAFDLFSQAAQYGYAPSQFKLGTAYEYGNLTCPVDPRRSIAWYTRAAEKGHSEAELALSGWYLTGSEGVLKQSDSEAFLWARRAANQGQAKAEYAVGYYSEVGIGVKQDLELAKKWYTRAAQKGNQRASQRLVELKRLGNQRKNGGRPTRQQARDEGCIIS</sequence>
<feature type="compositionally biased region" description="Polar residues" evidence="6">
    <location>
        <begin position="771"/>
        <end position="805"/>
    </location>
</feature>
<feature type="region of interest" description="Disordered" evidence="6">
    <location>
        <begin position="1062"/>
        <end position="1143"/>
    </location>
</feature>
<feature type="region of interest" description="Disordered" evidence="6">
    <location>
        <begin position="1697"/>
        <end position="1741"/>
    </location>
</feature>
<dbReference type="InterPro" id="IPR002048">
    <property type="entry name" value="EF_hand_dom"/>
</dbReference>
<dbReference type="InterPro" id="IPR018247">
    <property type="entry name" value="EF_Hand_1_Ca_BS"/>
</dbReference>
<feature type="compositionally biased region" description="Low complexity" evidence="6">
    <location>
        <begin position="1080"/>
        <end position="1095"/>
    </location>
</feature>
<feature type="compositionally biased region" description="Basic and acidic residues" evidence="6">
    <location>
        <begin position="724"/>
        <end position="742"/>
    </location>
</feature>
<dbReference type="EMBL" id="SPNW01000015">
    <property type="protein sequence ID" value="TIA90950.1"/>
    <property type="molecule type" value="Genomic_DNA"/>
</dbReference>
<feature type="compositionally biased region" description="Acidic residues" evidence="6">
    <location>
        <begin position="682"/>
        <end position="694"/>
    </location>
</feature>
<feature type="compositionally biased region" description="Basic residues" evidence="6">
    <location>
        <begin position="758"/>
        <end position="767"/>
    </location>
</feature>
<dbReference type="CDD" id="cd04039">
    <property type="entry name" value="C2_PSD"/>
    <property type="match status" value="1"/>
</dbReference>
<evidence type="ECO:0000259" key="8">
    <source>
        <dbReference type="PROSITE" id="PS50222"/>
    </source>
</evidence>
<dbReference type="SUPFAM" id="SSF48371">
    <property type="entry name" value="ARM repeat"/>
    <property type="match status" value="1"/>
</dbReference>
<dbReference type="Proteomes" id="UP000310189">
    <property type="component" value="Unassembled WGS sequence"/>
</dbReference>
<evidence type="ECO:0000256" key="4">
    <source>
        <dbReference type="ARBA" id="ARBA00022837"/>
    </source>
</evidence>
<keyword evidence="3" id="KW-0210">Decarboxylase</keyword>
<dbReference type="InterPro" id="IPR029005">
    <property type="entry name" value="LIM-bd/SEUSS"/>
</dbReference>
<dbReference type="SUPFAM" id="SSF81901">
    <property type="entry name" value="HCP-like"/>
    <property type="match status" value="1"/>
</dbReference>
<dbReference type="Pfam" id="PF04063">
    <property type="entry name" value="DUF383"/>
    <property type="match status" value="1"/>
</dbReference>
<dbReference type="Pfam" id="PF04064">
    <property type="entry name" value="DUF384"/>
    <property type="match status" value="1"/>
</dbReference>
<name>A0A4T0FRN7_9BASI</name>
<dbReference type="PANTHER" id="PTHR10067:SF17">
    <property type="entry name" value="PHOSPHATIDYLSERINE DECARBOXYLASE PROENZYME 2"/>
    <property type="match status" value="1"/>
</dbReference>
<feature type="compositionally biased region" description="Basic residues" evidence="6">
    <location>
        <begin position="806"/>
        <end position="817"/>
    </location>
</feature>